<keyword evidence="3" id="KW-1185">Reference proteome</keyword>
<dbReference type="GeneID" id="82158238"/>
<keyword evidence="1" id="KW-0472">Membrane</keyword>
<accession>A0ABX2AZ95</accession>
<dbReference type="Proteomes" id="UP001193734">
    <property type="component" value="Unassembled WGS sequence"/>
</dbReference>
<evidence type="ECO:0000313" key="3">
    <source>
        <dbReference type="Proteomes" id="UP001193734"/>
    </source>
</evidence>
<evidence type="ECO:0000313" key="2">
    <source>
        <dbReference type="EMBL" id="NPE14788.1"/>
    </source>
</evidence>
<proteinExistence type="predicted"/>
<dbReference type="Pfam" id="PF11297">
    <property type="entry name" value="DUF3098"/>
    <property type="match status" value="1"/>
</dbReference>
<name>A0ABX2AZ95_9BACT</name>
<reference evidence="2 3" key="1">
    <citation type="submission" date="2020-05" db="EMBL/GenBank/DDBJ databases">
        <title>Distinct polysaccharide utilization as determinants for interspecies competition between intestinal Prevotella spp.</title>
        <authorList>
            <person name="Galvez E.J.C."/>
            <person name="Iljazovic A."/>
            <person name="Strowig T."/>
        </authorList>
    </citation>
    <scope>NUCLEOTIDE SEQUENCE [LARGE SCALE GENOMIC DNA]</scope>
    <source>
        <strain evidence="2 3">PROD</strain>
    </source>
</reference>
<organism evidence="2 3">
    <name type="scientific">Xylanibacter rodentium</name>
    <dbReference type="NCBI Taxonomy" id="2736289"/>
    <lineage>
        <taxon>Bacteria</taxon>
        <taxon>Pseudomonadati</taxon>
        <taxon>Bacteroidota</taxon>
        <taxon>Bacteroidia</taxon>
        <taxon>Bacteroidales</taxon>
        <taxon>Prevotellaceae</taxon>
        <taxon>Xylanibacter</taxon>
    </lineage>
</organism>
<feature type="transmembrane region" description="Helical" evidence="1">
    <location>
        <begin position="50"/>
        <end position="69"/>
    </location>
</feature>
<protein>
    <submittedName>
        <fullName evidence="2">DUF3098 domain-containing protein</fullName>
    </submittedName>
</protein>
<sequence>MDKRNFAFDRMNFILLAVGMAVVIIGFLLMSGPGSTDTTYEPDIFSVRRIKIAPVVCLVGFVSIIYAIVRKPKDTDIIVSEEEKREETKVI</sequence>
<dbReference type="InterPro" id="IPR021448">
    <property type="entry name" value="DUF3098"/>
</dbReference>
<keyword evidence="1" id="KW-0812">Transmembrane</keyword>
<feature type="transmembrane region" description="Helical" evidence="1">
    <location>
        <begin position="12"/>
        <end position="30"/>
    </location>
</feature>
<dbReference type="EMBL" id="JABKKE010000018">
    <property type="protein sequence ID" value="NPE14788.1"/>
    <property type="molecule type" value="Genomic_DNA"/>
</dbReference>
<keyword evidence="1" id="KW-1133">Transmembrane helix</keyword>
<dbReference type="RefSeq" id="WP_172177219.1">
    <property type="nucleotide sequence ID" value="NZ_CASGIA010000012.1"/>
</dbReference>
<comment type="caution">
    <text evidence="2">The sequence shown here is derived from an EMBL/GenBank/DDBJ whole genome shotgun (WGS) entry which is preliminary data.</text>
</comment>
<evidence type="ECO:0000256" key="1">
    <source>
        <dbReference type="SAM" id="Phobius"/>
    </source>
</evidence>
<gene>
    <name evidence="2" type="ORF">HPS55_10725</name>
</gene>